<proteinExistence type="predicted"/>
<dbReference type="PROSITE" id="PS51128">
    <property type="entry name" value="ZF_DKSA_2"/>
    <property type="match status" value="1"/>
</dbReference>
<comment type="caution">
    <text evidence="7">The sequence shown here is derived from an EMBL/GenBank/DDBJ whole genome shotgun (WGS) entry which is preliminary data.</text>
</comment>
<evidence type="ECO:0000256" key="3">
    <source>
        <dbReference type="ARBA" id="ARBA00022833"/>
    </source>
</evidence>
<dbReference type="SUPFAM" id="SSF109635">
    <property type="entry name" value="DnaK suppressor protein DksA, alpha-hairpin domain"/>
    <property type="match status" value="1"/>
</dbReference>
<dbReference type="SUPFAM" id="SSF57716">
    <property type="entry name" value="Glucocorticoid receptor-like (DNA-binding domain)"/>
    <property type="match status" value="1"/>
</dbReference>
<dbReference type="Gene3D" id="1.20.120.910">
    <property type="entry name" value="DksA, coiled-coil domain"/>
    <property type="match status" value="1"/>
</dbReference>
<organism evidence="7 8">
    <name type="scientific">Paenibacillus dendrobii</name>
    <dbReference type="NCBI Taxonomy" id="2691084"/>
    <lineage>
        <taxon>Bacteria</taxon>
        <taxon>Bacillati</taxon>
        <taxon>Bacillota</taxon>
        <taxon>Bacilli</taxon>
        <taxon>Bacillales</taxon>
        <taxon>Paenibacillaceae</taxon>
        <taxon>Paenibacillus</taxon>
    </lineage>
</organism>
<dbReference type="AlphaFoldDB" id="A0A7X3IJQ0"/>
<sequence length="248" mass="28495">MQHLTATQLKHLRSLLEEQQQSIQHKDQDNDHYGLDESMRDETGELSHIDNHPADVATELYDREIDLTLQDHDDHQMDLISDALARMDQGSYGVCPVCGKAIAYERLEAVPTTEYCIEDTPKRHVSNYRPVEEEFLLPPFGRTSLDEREDQNGFDGEDAWQVLENFGTSNSPAMAEGNEIHSYNEMEIEASEELEGCVEPLEAFVATDIYGNLIDIVRNQEYRRYIDKGEGIDMSQLAEEEEDEEEFF</sequence>
<evidence type="ECO:0000313" key="8">
    <source>
        <dbReference type="Proteomes" id="UP000460318"/>
    </source>
</evidence>
<evidence type="ECO:0000256" key="1">
    <source>
        <dbReference type="ARBA" id="ARBA00022723"/>
    </source>
</evidence>
<keyword evidence="8" id="KW-1185">Reference proteome</keyword>
<feature type="domain" description="Zinc finger DksA/TraR C4-type" evidence="6">
    <location>
        <begin position="90"/>
        <end position="118"/>
    </location>
</feature>
<dbReference type="PANTHER" id="PTHR33823">
    <property type="entry name" value="RNA POLYMERASE-BINDING TRANSCRIPTION FACTOR DKSA-RELATED"/>
    <property type="match status" value="1"/>
</dbReference>
<dbReference type="RefSeq" id="WP_160498791.1">
    <property type="nucleotide sequence ID" value="NZ_WUBI01000002.1"/>
</dbReference>
<accession>A0A7X3IJQ0</accession>
<name>A0A7X3IJQ0_9BACL</name>
<dbReference type="InterPro" id="IPR014240">
    <property type="entry name" value="YteA"/>
</dbReference>
<feature type="zinc finger region" description="dksA C4-type" evidence="4">
    <location>
        <begin position="95"/>
        <end position="119"/>
    </location>
</feature>
<evidence type="ECO:0000256" key="5">
    <source>
        <dbReference type="SAM" id="MobiDB-lite"/>
    </source>
</evidence>
<dbReference type="NCBIfam" id="TIGR02890">
    <property type="entry name" value="bacill_yteA"/>
    <property type="match status" value="1"/>
</dbReference>
<protein>
    <submittedName>
        <fullName evidence="7">Molecular chaperone DnaK</fullName>
    </submittedName>
</protein>
<keyword evidence="3" id="KW-0862">Zinc</keyword>
<dbReference type="EMBL" id="WUBI01000002">
    <property type="protein sequence ID" value="MWV45213.1"/>
    <property type="molecule type" value="Genomic_DNA"/>
</dbReference>
<feature type="compositionally biased region" description="Basic and acidic residues" evidence="5">
    <location>
        <begin position="24"/>
        <end position="38"/>
    </location>
</feature>
<gene>
    <name evidence="7" type="ORF">GRF59_16450</name>
</gene>
<reference evidence="7 8" key="1">
    <citation type="submission" date="2019-12" db="EMBL/GenBank/DDBJ databases">
        <title>Paenibacillus sp. nov., an endophytic bacterium isolated from the stem of Dendrobium.</title>
        <authorList>
            <person name="Zhao R."/>
        </authorList>
    </citation>
    <scope>NUCLEOTIDE SEQUENCE [LARGE SCALE GENOMIC DNA]</scope>
    <source>
        <strain evidence="7 8">HJL G12</strain>
    </source>
</reference>
<dbReference type="InterPro" id="IPR037187">
    <property type="entry name" value="DnaK_N"/>
</dbReference>
<feature type="region of interest" description="Disordered" evidence="5">
    <location>
        <begin position="19"/>
        <end position="38"/>
    </location>
</feature>
<keyword evidence="2" id="KW-0863">Zinc-finger</keyword>
<evidence type="ECO:0000313" key="7">
    <source>
        <dbReference type="EMBL" id="MWV45213.1"/>
    </source>
</evidence>
<dbReference type="InterPro" id="IPR000962">
    <property type="entry name" value="Znf_DskA_TraR"/>
</dbReference>
<evidence type="ECO:0000259" key="6">
    <source>
        <dbReference type="Pfam" id="PF01258"/>
    </source>
</evidence>
<keyword evidence="1" id="KW-0479">Metal-binding</keyword>
<evidence type="ECO:0000256" key="2">
    <source>
        <dbReference type="ARBA" id="ARBA00022771"/>
    </source>
</evidence>
<dbReference type="Pfam" id="PF01258">
    <property type="entry name" value="zf-dskA_traR"/>
    <property type="match status" value="1"/>
</dbReference>
<dbReference type="GO" id="GO:0008270">
    <property type="term" value="F:zinc ion binding"/>
    <property type="evidence" value="ECO:0007669"/>
    <property type="project" value="UniProtKB-KW"/>
</dbReference>
<dbReference type="PANTHER" id="PTHR33823:SF4">
    <property type="entry name" value="GENERAL STRESS PROTEIN 16O"/>
    <property type="match status" value="1"/>
</dbReference>
<dbReference type="Proteomes" id="UP000460318">
    <property type="component" value="Unassembled WGS sequence"/>
</dbReference>
<evidence type="ECO:0000256" key="4">
    <source>
        <dbReference type="PROSITE-ProRule" id="PRU00510"/>
    </source>
</evidence>